<dbReference type="InterPro" id="IPR037165">
    <property type="entry name" value="AldOxase/xan_DH_Mopterin-bd_sf"/>
</dbReference>
<dbReference type="EMBL" id="CP010537">
    <property type="protein sequence ID" value="AJG22614.1"/>
    <property type="molecule type" value="Genomic_DNA"/>
</dbReference>
<dbReference type="InterPro" id="IPR008274">
    <property type="entry name" value="AldOxase/xan_DH_MoCoBD1"/>
</dbReference>
<dbReference type="InterPro" id="IPR046867">
    <property type="entry name" value="AldOxase/xan_DH_MoCoBD2"/>
</dbReference>
<feature type="transmembrane region" description="Helical" evidence="1">
    <location>
        <begin position="23"/>
        <end position="45"/>
    </location>
</feature>
<keyword evidence="1" id="KW-1133">Transmembrane helix</keyword>
<protein>
    <submittedName>
        <fullName evidence="3">Isoquinoline 1-oxidoreductase beta subunit</fullName>
        <ecNumber evidence="3">1.3.99.16</ecNumber>
    </submittedName>
</protein>
<reference evidence="3 4" key="1">
    <citation type="journal article" date="2015" name="Genome Announc.">
        <title>Complete Genome Sequence of Cupriavidus basilensis 4G11, Isolated from the Oak Ridge Field Research Center Site.</title>
        <authorList>
            <person name="Ray J."/>
            <person name="Waters R.J."/>
            <person name="Skerker J.M."/>
            <person name="Kuehl J.V."/>
            <person name="Price M.N."/>
            <person name="Huang J."/>
            <person name="Chakraborty R."/>
            <person name="Arkin A.P."/>
            <person name="Deutschbauer A."/>
        </authorList>
    </citation>
    <scope>NUCLEOTIDE SEQUENCE [LARGE SCALE GENOMIC DNA]</scope>
    <source>
        <strain evidence="3">4G11</strain>
    </source>
</reference>
<dbReference type="PIRSF" id="PIRSF036389">
    <property type="entry name" value="IOR_B"/>
    <property type="match status" value="1"/>
</dbReference>
<evidence type="ECO:0000313" key="4">
    <source>
        <dbReference type="Proteomes" id="UP000031843"/>
    </source>
</evidence>
<name>A0A0C4YKU7_9BURK</name>
<dbReference type="Gene3D" id="3.30.365.10">
    <property type="entry name" value="Aldehyde oxidase/xanthine dehydrogenase, molybdopterin binding domain"/>
    <property type="match status" value="4"/>
</dbReference>
<keyword evidence="1" id="KW-0472">Membrane</keyword>
<dbReference type="SUPFAM" id="SSF56003">
    <property type="entry name" value="Molybdenum cofactor-binding domain"/>
    <property type="match status" value="2"/>
</dbReference>
<gene>
    <name evidence="3" type="ORF">RR42_s1025</name>
</gene>
<feature type="domain" description="Aldehyde oxidase/xanthine dehydrogenase a/b hammerhead" evidence="2">
    <location>
        <begin position="227"/>
        <end position="313"/>
    </location>
</feature>
<evidence type="ECO:0000313" key="3">
    <source>
        <dbReference type="EMBL" id="AJG22614.1"/>
    </source>
</evidence>
<dbReference type="Pfam" id="PF20256">
    <property type="entry name" value="MoCoBD_2"/>
    <property type="match status" value="2"/>
</dbReference>
<dbReference type="InterPro" id="IPR052516">
    <property type="entry name" value="N-heterocyclic_Hydroxylase"/>
</dbReference>
<dbReference type="Gene3D" id="3.90.1170.50">
    <property type="entry name" value="Aldehyde oxidase/xanthine dehydrogenase, a/b hammerhead"/>
    <property type="match status" value="1"/>
</dbReference>
<dbReference type="PANTHER" id="PTHR47495:SF2">
    <property type="entry name" value="ALDEHYDE DEHYDROGENASE"/>
    <property type="match status" value="1"/>
</dbReference>
<evidence type="ECO:0000256" key="1">
    <source>
        <dbReference type="SAM" id="Phobius"/>
    </source>
</evidence>
<evidence type="ECO:0000259" key="2">
    <source>
        <dbReference type="SMART" id="SM01008"/>
    </source>
</evidence>
<accession>A0A0C4YKU7</accession>
<dbReference type="GO" id="GO:0047121">
    <property type="term" value="F:isoquinoline 1-oxidoreductase activity"/>
    <property type="evidence" value="ECO:0007669"/>
    <property type="project" value="UniProtKB-EC"/>
</dbReference>
<dbReference type="OrthoDB" id="9767994at2"/>
<dbReference type="EC" id="1.3.99.16" evidence="3"/>
<dbReference type="AlphaFoldDB" id="A0A0C4YKU7"/>
<sequence>MTPLQRNDSNESSDVKSPQRRRLLKSAVALLAIPAAGSLAIPVVYSLSEKHSGTPAAEVEVSDWIWIEPSGHTIIGVSQCEFGQGIYTGLPQVLADEMDADWENISVKFVTARDAYRNDAGDEPLQQYTGASMSMTYFFERMRLAGAQARDVLLRAGAQRLGVRSSQCTTRTGRVIHPATGRSIGYGEVVADAIKLRINPHPRMKVPSEHSLIGKNLRRVDTPPKVDGSAVFGMDVEVPGMLIGAVRMAPSVTGSIVRIRNEAEIRKREGVKAIVVTSLWPVPTRNTVIVVANSYWTAKQALDALDIEFDAGAARNTSSDLIRKQFVEGLDSKDAPVARRIGNPEEILNGPGKRVVVSADYHTPYVAHATMEPVVATVDVREGEIEAWGPFQGQDFLRGELGKAFGLPPDKVTVHTVYLGGSFGRKYLPDFALHAAAASKAVGKPVKVIRSREDDTRHSYYRPGAAGRFRAVLGDGGMPLALHARISGQSLYGVIKQDKMAAVGGWDETMVESIYDLIYRVPHLLVDAVDVKQPIPLSFLRSVGSTSSVFFLESFVSELAHAAGADDYQYRRKLLAEQPLALRVLDATAKAAQWEREAGPGVFRGMAFNVYTGRGEGFQTYVALVIELEVVQGRVKLKRAVCGVDAGRAVNPGLIKANMEGGIGFALTNTFKSELTFDKGAIRQSSFHDYPLLQLAEMPNVEVTILESDRPPQGCGEVVLGPTAPAVASAMFHATGTRFRSMPLPQSV</sequence>
<keyword evidence="4" id="KW-1185">Reference proteome</keyword>
<dbReference type="PROSITE" id="PS51318">
    <property type="entry name" value="TAT"/>
    <property type="match status" value="1"/>
</dbReference>
<dbReference type="SMART" id="SM01008">
    <property type="entry name" value="Ald_Xan_dh_C"/>
    <property type="match status" value="1"/>
</dbReference>
<keyword evidence="1" id="KW-0812">Transmembrane</keyword>
<proteinExistence type="predicted"/>
<dbReference type="RefSeq" id="WP_043354180.1">
    <property type="nucleotide sequence ID" value="NZ_CP010537.1"/>
</dbReference>
<dbReference type="PANTHER" id="PTHR47495">
    <property type="entry name" value="ALDEHYDE DEHYDROGENASE"/>
    <property type="match status" value="1"/>
</dbReference>
<dbReference type="KEGG" id="cbw:RR42_s1025"/>
<dbReference type="Pfam" id="PF02738">
    <property type="entry name" value="MoCoBD_1"/>
    <property type="match status" value="1"/>
</dbReference>
<dbReference type="STRING" id="68895.RR42_s1025"/>
<dbReference type="Proteomes" id="UP000031843">
    <property type="component" value="Chromosome secondary"/>
</dbReference>
<organism evidence="3 4">
    <name type="scientific">Cupriavidus basilensis</name>
    <dbReference type="NCBI Taxonomy" id="68895"/>
    <lineage>
        <taxon>Bacteria</taxon>
        <taxon>Pseudomonadati</taxon>
        <taxon>Pseudomonadota</taxon>
        <taxon>Betaproteobacteria</taxon>
        <taxon>Burkholderiales</taxon>
        <taxon>Burkholderiaceae</taxon>
        <taxon>Cupriavidus</taxon>
    </lineage>
</organism>
<dbReference type="InterPro" id="IPR012368">
    <property type="entry name" value="OxRdtase_Mopterin-bd_su_IorB"/>
</dbReference>
<keyword evidence="3" id="KW-0560">Oxidoreductase</keyword>
<dbReference type="InterPro" id="IPR000674">
    <property type="entry name" value="Ald_Oxase/Xan_DH_a/b"/>
</dbReference>
<dbReference type="InterPro" id="IPR006311">
    <property type="entry name" value="TAT_signal"/>
</dbReference>